<name>K1UES3_9ZZZZ</name>
<gene>
    <name evidence="2" type="ORF">OBE_00685</name>
</gene>
<accession>K1UES3</accession>
<dbReference type="InterPro" id="IPR038143">
    <property type="entry name" value="NigD-like_C_dom_sf"/>
</dbReference>
<dbReference type="Gene3D" id="2.40.50.500">
    <property type="entry name" value="NigD-like N-terminal OB domain"/>
    <property type="match status" value="1"/>
</dbReference>
<organism evidence="2">
    <name type="scientific">human gut metagenome</name>
    <dbReference type="NCBI Taxonomy" id="408170"/>
    <lineage>
        <taxon>unclassified sequences</taxon>
        <taxon>metagenomes</taxon>
        <taxon>organismal metagenomes</taxon>
    </lineage>
</organism>
<dbReference type="Pfam" id="PF17415">
    <property type="entry name" value="NigD_C"/>
    <property type="match status" value="1"/>
</dbReference>
<evidence type="ECO:0000259" key="1">
    <source>
        <dbReference type="Pfam" id="PF17415"/>
    </source>
</evidence>
<protein>
    <recommendedName>
        <fullName evidence="1">NigD-like C-terminal domain-containing protein</fullName>
    </recommendedName>
</protein>
<dbReference type="EMBL" id="AJWZ01000472">
    <property type="protein sequence ID" value="EKC76755.1"/>
    <property type="molecule type" value="Genomic_DNA"/>
</dbReference>
<feature type="domain" description="NigD-like C-terminal" evidence="1">
    <location>
        <begin position="68"/>
        <end position="184"/>
    </location>
</feature>
<proteinExistence type="predicted"/>
<dbReference type="InterPro" id="IPR038179">
    <property type="entry name" value="NigD-like_N_sf"/>
</dbReference>
<sequence>LPFRGSDGYLRSVVTDEGETLPVVEDKTKTNIEANASVRVISNYASEVTADGTAGAVLYALSGVLSVAPQTADKFEEGVKTDPTDVLGIWMGLDYLNMTLIVKENGEHKFHFVEDEVIVDTATGCSEVYLTLYHDAKEEVVSYTRRAYASVPLRQYAAEGIQKVMVHFSVHTYSGDIKTYDFVYNPD</sequence>
<comment type="caution">
    <text evidence="2">The sequence shown here is derived from an EMBL/GenBank/DDBJ whole genome shotgun (WGS) entry which is preliminary data.</text>
</comment>
<reference evidence="2" key="1">
    <citation type="journal article" date="2013" name="Environ. Microbiol.">
        <title>Microbiota from the distal guts of lean and obese adolescents exhibit partial functional redundancy besides clear differences in community structure.</title>
        <authorList>
            <person name="Ferrer M."/>
            <person name="Ruiz A."/>
            <person name="Lanza F."/>
            <person name="Haange S.B."/>
            <person name="Oberbach A."/>
            <person name="Till H."/>
            <person name="Bargiela R."/>
            <person name="Campoy C."/>
            <person name="Segura M.T."/>
            <person name="Richter M."/>
            <person name="von Bergen M."/>
            <person name="Seifert J."/>
            <person name="Suarez A."/>
        </authorList>
    </citation>
    <scope>NUCLEOTIDE SEQUENCE</scope>
</reference>
<dbReference type="Gene3D" id="2.60.40.2370">
    <property type="entry name" value="NigD-like, C-terminal beta sandwich domain"/>
    <property type="match status" value="1"/>
</dbReference>
<feature type="non-terminal residue" evidence="2">
    <location>
        <position position="1"/>
    </location>
</feature>
<dbReference type="AlphaFoldDB" id="K1UES3"/>
<evidence type="ECO:0000313" key="2">
    <source>
        <dbReference type="EMBL" id="EKC76755.1"/>
    </source>
</evidence>
<dbReference type="InterPro" id="IPR035376">
    <property type="entry name" value="NigD_C"/>
</dbReference>